<name>A0ABU6BB64_9STRE</name>
<evidence type="ECO:0000313" key="1">
    <source>
        <dbReference type="EMBL" id="MEB3520922.1"/>
    </source>
</evidence>
<reference evidence="1 2" key="1">
    <citation type="submission" date="2024-01" db="EMBL/GenBank/DDBJ databases">
        <title>Description of Streptococcus dentalis sp. nov., Streptococcus gingivalis sp. nov., Streptococcus lingualis sp. nov. isolated from human oral cavity.</title>
        <authorList>
            <person name="Choi Y.S."/>
            <person name="Goo B.J."/>
            <person name="Bae J.W."/>
        </authorList>
    </citation>
    <scope>NUCLEOTIDE SEQUENCE [LARGE SCALE GENOMIC DNA]</scope>
    <source>
        <strain evidence="1 2">S2</strain>
    </source>
</reference>
<proteinExistence type="predicted"/>
<protein>
    <submittedName>
        <fullName evidence="1">Uncharacterized protein</fullName>
    </submittedName>
</protein>
<keyword evidence="2" id="KW-1185">Reference proteome</keyword>
<accession>A0ABU6BB64</accession>
<dbReference type="RefSeq" id="WP_324738322.1">
    <property type="nucleotide sequence ID" value="NZ_JAYKTO010000002.1"/>
</dbReference>
<dbReference type="Proteomes" id="UP001308656">
    <property type="component" value="Unassembled WGS sequence"/>
</dbReference>
<organism evidence="1 2">
    <name type="scientific">Streptococcus gingivalis</name>
    <dbReference type="NCBI Taxonomy" id="3111861"/>
    <lineage>
        <taxon>Bacteria</taxon>
        <taxon>Bacillati</taxon>
        <taxon>Bacillota</taxon>
        <taxon>Bacilli</taxon>
        <taxon>Lactobacillales</taxon>
        <taxon>Streptococcaceae</taxon>
        <taxon>Streptococcus</taxon>
    </lineage>
</organism>
<sequence length="52" mass="6355">MDLIEKMKLEEPNLFQIMADYMSGKLSKQELETFFNMDQKERWAYIDSYQAR</sequence>
<evidence type="ECO:0000313" key="2">
    <source>
        <dbReference type="Proteomes" id="UP001308656"/>
    </source>
</evidence>
<gene>
    <name evidence="1" type="ORF">SM122_10215</name>
</gene>
<comment type="caution">
    <text evidence="1">The sequence shown here is derived from an EMBL/GenBank/DDBJ whole genome shotgun (WGS) entry which is preliminary data.</text>
</comment>
<dbReference type="EMBL" id="JAYKTO010000002">
    <property type="protein sequence ID" value="MEB3520922.1"/>
    <property type="molecule type" value="Genomic_DNA"/>
</dbReference>